<name>A0A918T4M9_9GAMM</name>
<dbReference type="EMBL" id="BMYD01000005">
    <property type="protein sequence ID" value="GHA86934.1"/>
    <property type="molecule type" value="Genomic_DNA"/>
</dbReference>
<evidence type="ECO:0000313" key="2">
    <source>
        <dbReference type="Proteomes" id="UP000646426"/>
    </source>
</evidence>
<dbReference type="PROSITE" id="PS51257">
    <property type="entry name" value="PROKAR_LIPOPROTEIN"/>
    <property type="match status" value="1"/>
</dbReference>
<dbReference type="AlphaFoldDB" id="A0A918T4M9"/>
<reference evidence="1" key="1">
    <citation type="journal article" date="2014" name="Int. J. Syst. Evol. Microbiol.">
        <title>Complete genome sequence of Corynebacterium casei LMG S-19264T (=DSM 44701T), isolated from a smear-ripened cheese.</title>
        <authorList>
            <consortium name="US DOE Joint Genome Institute (JGI-PGF)"/>
            <person name="Walter F."/>
            <person name="Albersmeier A."/>
            <person name="Kalinowski J."/>
            <person name="Ruckert C."/>
        </authorList>
    </citation>
    <scope>NUCLEOTIDE SEQUENCE</scope>
    <source>
        <strain evidence="1">KCTC 23077</strain>
    </source>
</reference>
<dbReference type="Pfam" id="PF11604">
    <property type="entry name" value="CusF_Ec"/>
    <property type="match status" value="1"/>
</dbReference>
<comment type="caution">
    <text evidence="1">The sequence shown here is derived from an EMBL/GenBank/DDBJ whole genome shotgun (WGS) entry which is preliminary data.</text>
</comment>
<dbReference type="InterPro" id="IPR042230">
    <property type="entry name" value="CusF_sf"/>
</dbReference>
<proteinExistence type="predicted"/>
<sequence length="144" mass="14149">MKVLIAPLLSIALLAGCGEEAGTAAAPADATAEVAVPAAVDPAVDPAVEPIAAPAAGMDAQAGMAGDAAGTVATATGTVESVDAAANKIVIAHGPVEALKWPSMTMGFDATPEQVQTVQAGQKINFEFRSAGPNNTITTITPAE</sequence>
<evidence type="ECO:0008006" key="3">
    <source>
        <dbReference type="Google" id="ProtNLM"/>
    </source>
</evidence>
<keyword evidence="2" id="KW-1185">Reference proteome</keyword>
<dbReference type="RefSeq" id="WP_189457316.1">
    <property type="nucleotide sequence ID" value="NZ_BMYD01000005.1"/>
</dbReference>
<protein>
    <recommendedName>
        <fullName evidence="3">Copper-binding protein</fullName>
    </recommendedName>
</protein>
<accession>A0A918T4M9</accession>
<gene>
    <name evidence="1" type="ORF">GCM10007067_25950</name>
</gene>
<organism evidence="1 2">
    <name type="scientific">Cognatilysobacter bugurensis</name>
    <dbReference type="NCBI Taxonomy" id="543356"/>
    <lineage>
        <taxon>Bacteria</taxon>
        <taxon>Pseudomonadati</taxon>
        <taxon>Pseudomonadota</taxon>
        <taxon>Gammaproteobacteria</taxon>
        <taxon>Lysobacterales</taxon>
        <taxon>Lysobacteraceae</taxon>
        <taxon>Cognatilysobacter</taxon>
    </lineage>
</organism>
<dbReference type="Proteomes" id="UP000646426">
    <property type="component" value="Unassembled WGS sequence"/>
</dbReference>
<dbReference type="InterPro" id="IPR021647">
    <property type="entry name" value="CusF_Ec"/>
</dbReference>
<evidence type="ECO:0000313" key="1">
    <source>
        <dbReference type="EMBL" id="GHA86934.1"/>
    </source>
</evidence>
<dbReference type="Gene3D" id="2.40.50.320">
    <property type="entry name" value="Copper binding periplasmic protein CusF"/>
    <property type="match status" value="1"/>
</dbReference>
<reference evidence="1" key="2">
    <citation type="submission" date="2020-09" db="EMBL/GenBank/DDBJ databases">
        <authorList>
            <person name="Sun Q."/>
            <person name="Kim S."/>
        </authorList>
    </citation>
    <scope>NUCLEOTIDE SEQUENCE</scope>
    <source>
        <strain evidence="1">KCTC 23077</strain>
    </source>
</reference>